<gene>
    <name evidence="2" type="ORF">BDV38DRAFT_276919</name>
</gene>
<dbReference type="OrthoDB" id="1621678at2759"/>
<dbReference type="Pfam" id="PF16073">
    <property type="entry name" value="SAT"/>
    <property type="match status" value="1"/>
</dbReference>
<accession>A0A5N6TC48</accession>
<organism evidence="2 3">
    <name type="scientific">Aspergillus pseudotamarii</name>
    <dbReference type="NCBI Taxonomy" id="132259"/>
    <lineage>
        <taxon>Eukaryota</taxon>
        <taxon>Fungi</taxon>
        <taxon>Dikarya</taxon>
        <taxon>Ascomycota</taxon>
        <taxon>Pezizomycotina</taxon>
        <taxon>Eurotiomycetes</taxon>
        <taxon>Eurotiomycetidae</taxon>
        <taxon>Eurotiales</taxon>
        <taxon>Aspergillaceae</taxon>
        <taxon>Aspergillus</taxon>
        <taxon>Aspergillus subgen. Circumdati</taxon>
    </lineage>
</organism>
<keyword evidence="3" id="KW-1185">Reference proteome</keyword>
<dbReference type="AlphaFoldDB" id="A0A5N6TC48"/>
<dbReference type="RefSeq" id="XP_031919913.1">
    <property type="nucleotide sequence ID" value="XM_032058363.1"/>
</dbReference>
<evidence type="ECO:0000313" key="2">
    <source>
        <dbReference type="EMBL" id="KAE8143850.1"/>
    </source>
</evidence>
<dbReference type="InterPro" id="IPR032088">
    <property type="entry name" value="SAT"/>
</dbReference>
<feature type="domain" description="Starter acyltransferase (SAT)" evidence="1">
    <location>
        <begin position="91"/>
        <end position="141"/>
    </location>
</feature>
<proteinExistence type="predicted"/>
<dbReference type="EMBL" id="ML743551">
    <property type="protein sequence ID" value="KAE8143850.1"/>
    <property type="molecule type" value="Genomic_DNA"/>
</dbReference>
<reference evidence="2 3" key="1">
    <citation type="submission" date="2019-04" db="EMBL/GenBank/DDBJ databases">
        <title>Friends and foes A comparative genomics study of 23 Aspergillus species from section Flavi.</title>
        <authorList>
            <consortium name="DOE Joint Genome Institute"/>
            <person name="Kjaerbolling I."/>
            <person name="Vesth T."/>
            <person name="Frisvad J.C."/>
            <person name="Nybo J.L."/>
            <person name="Theobald S."/>
            <person name="Kildgaard S."/>
            <person name="Isbrandt T."/>
            <person name="Kuo A."/>
            <person name="Sato A."/>
            <person name="Lyhne E.K."/>
            <person name="Kogle M.E."/>
            <person name="Wiebenga A."/>
            <person name="Kun R.S."/>
            <person name="Lubbers R.J."/>
            <person name="Makela M.R."/>
            <person name="Barry K."/>
            <person name="Chovatia M."/>
            <person name="Clum A."/>
            <person name="Daum C."/>
            <person name="Haridas S."/>
            <person name="He G."/>
            <person name="LaButti K."/>
            <person name="Lipzen A."/>
            <person name="Mondo S."/>
            <person name="Riley R."/>
            <person name="Salamov A."/>
            <person name="Simmons B.A."/>
            <person name="Magnuson J.K."/>
            <person name="Henrissat B."/>
            <person name="Mortensen U.H."/>
            <person name="Larsen T.O."/>
            <person name="Devries R.P."/>
            <person name="Grigoriev I.V."/>
            <person name="Machida M."/>
            <person name="Baker S.E."/>
            <person name="Andersen M.R."/>
        </authorList>
    </citation>
    <scope>NUCLEOTIDE SEQUENCE [LARGE SCALE GENOMIC DNA]</scope>
    <source>
        <strain evidence="2 3">CBS 117625</strain>
    </source>
</reference>
<protein>
    <recommendedName>
        <fullName evidence="1">Starter acyltransferase (SAT) domain-containing protein</fullName>
    </recommendedName>
</protein>
<name>A0A5N6TC48_ASPPS</name>
<dbReference type="GeneID" id="43642573"/>
<sequence>MVQNVFLFGPQVLSLDVDDIKTLRDTLHSTPSNRWALDCLSELPDLWDVVTKNVSQLKTFDGKPLLKRFVDEFNAGSTSPSTFLLPANFMQESVAAGLCTGLLGAMTASHSGTLQSLATNSAKTVRQAMAIGGMVDAEMASNGTGGRATSFSVSWDSFLKGKSYMSMSIVAGDTLKLNEMMGHLTERRAQIAQEQNGAK</sequence>
<dbReference type="Proteomes" id="UP000325672">
    <property type="component" value="Unassembled WGS sequence"/>
</dbReference>
<evidence type="ECO:0000259" key="1">
    <source>
        <dbReference type="Pfam" id="PF16073"/>
    </source>
</evidence>
<evidence type="ECO:0000313" key="3">
    <source>
        <dbReference type="Proteomes" id="UP000325672"/>
    </source>
</evidence>